<evidence type="ECO:0000256" key="7">
    <source>
        <dbReference type="ARBA" id="ARBA00023180"/>
    </source>
</evidence>
<dbReference type="PANTHER" id="PTHR42643:SF30">
    <property type="entry name" value="IONOTROPIC RECEPTOR 40A-RELATED"/>
    <property type="match status" value="1"/>
</dbReference>
<accession>A0ABD2MSN5</accession>
<dbReference type="Proteomes" id="UP001516400">
    <property type="component" value="Unassembled WGS sequence"/>
</dbReference>
<keyword evidence="7" id="KW-0325">Glycoprotein</keyword>
<protein>
    <recommendedName>
        <fullName evidence="11">Ionotropic receptor</fullName>
    </recommendedName>
</protein>
<sequence length="282" mass="32651">MLTKSQRTLENDGVIEVTYPHTDNAVTLLLPKRRKITKPEEVYGYLMQPLWLIHFLIFAAQAKITSMLSTDLYEKELDSLEDVYEKGKLDFIIFGLNSYIDELAEKYEGTKYMRVIDDMVKVAMDENMGEFMLLEMPKPTTFKMAVVLEHDIAKFYARHKKNRQDGWGRPLLHLMKHSIMPCFQVFHVTANSPLLPIIGTKIQQLVEGGFIGLFKQRFLFKGLIDGYLYPDEDYDIDNYELKPIDMGLAKYAFSLLFVGLSVSTISFVIEILLCGCRWVFKN</sequence>
<comment type="subcellular location">
    <subcellularLocation>
        <location evidence="1">Cell membrane</location>
        <topology evidence="1">Multi-pass membrane protein</topology>
    </subcellularLocation>
</comment>
<gene>
    <name evidence="9" type="ORF">HHI36_008484</name>
</gene>
<evidence type="ECO:0000256" key="2">
    <source>
        <dbReference type="ARBA" id="ARBA00022475"/>
    </source>
</evidence>
<feature type="transmembrane region" description="Helical" evidence="8">
    <location>
        <begin position="251"/>
        <end position="280"/>
    </location>
</feature>
<keyword evidence="10" id="KW-1185">Reference proteome</keyword>
<evidence type="ECO:0000256" key="4">
    <source>
        <dbReference type="ARBA" id="ARBA00022989"/>
    </source>
</evidence>
<name>A0ABD2MSN5_9CUCU</name>
<proteinExistence type="predicted"/>
<evidence type="ECO:0000313" key="10">
    <source>
        <dbReference type="Proteomes" id="UP001516400"/>
    </source>
</evidence>
<keyword evidence="6" id="KW-0675">Receptor</keyword>
<organism evidence="9 10">
    <name type="scientific">Cryptolaemus montrouzieri</name>
    <dbReference type="NCBI Taxonomy" id="559131"/>
    <lineage>
        <taxon>Eukaryota</taxon>
        <taxon>Metazoa</taxon>
        <taxon>Ecdysozoa</taxon>
        <taxon>Arthropoda</taxon>
        <taxon>Hexapoda</taxon>
        <taxon>Insecta</taxon>
        <taxon>Pterygota</taxon>
        <taxon>Neoptera</taxon>
        <taxon>Endopterygota</taxon>
        <taxon>Coleoptera</taxon>
        <taxon>Polyphaga</taxon>
        <taxon>Cucujiformia</taxon>
        <taxon>Coccinelloidea</taxon>
        <taxon>Coccinellidae</taxon>
        <taxon>Scymninae</taxon>
        <taxon>Scymnini</taxon>
        <taxon>Cryptolaemus</taxon>
    </lineage>
</organism>
<evidence type="ECO:0000313" key="9">
    <source>
        <dbReference type="EMBL" id="KAL3269414.1"/>
    </source>
</evidence>
<dbReference type="AlphaFoldDB" id="A0ABD2MSN5"/>
<evidence type="ECO:0000256" key="8">
    <source>
        <dbReference type="SAM" id="Phobius"/>
    </source>
</evidence>
<evidence type="ECO:0000256" key="6">
    <source>
        <dbReference type="ARBA" id="ARBA00023170"/>
    </source>
</evidence>
<dbReference type="EMBL" id="JABFTP020000021">
    <property type="protein sequence ID" value="KAL3269414.1"/>
    <property type="molecule type" value="Genomic_DNA"/>
</dbReference>
<dbReference type="PANTHER" id="PTHR42643">
    <property type="entry name" value="IONOTROPIC RECEPTOR 20A-RELATED"/>
    <property type="match status" value="1"/>
</dbReference>
<keyword evidence="3 8" id="KW-0812">Transmembrane</keyword>
<keyword evidence="4 8" id="KW-1133">Transmembrane helix</keyword>
<reference evidence="9 10" key="1">
    <citation type="journal article" date="2021" name="BMC Biol.">
        <title>Horizontally acquired antibacterial genes associated with adaptive radiation of ladybird beetles.</title>
        <authorList>
            <person name="Li H.S."/>
            <person name="Tang X.F."/>
            <person name="Huang Y.H."/>
            <person name="Xu Z.Y."/>
            <person name="Chen M.L."/>
            <person name="Du X.Y."/>
            <person name="Qiu B.Y."/>
            <person name="Chen P.T."/>
            <person name="Zhang W."/>
            <person name="Slipinski A."/>
            <person name="Escalona H.E."/>
            <person name="Waterhouse R.M."/>
            <person name="Zwick A."/>
            <person name="Pang H."/>
        </authorList>
    </citation>
    <scope>NUCLEOTIDE SEQUENCE [LARGE SCALE GENOMIC DNA]</scope>
    <source>
        <tissue evidence="9">Whole body of male adult</tissue>
    </source>
</reference>
<dbReference type="GO" id="GO:0005886">
    <property type="term" value="C:plasma membrane"/>
    <property type="evidence" value="ECO:0007669"/>
    <property type="project" value="UniProtKB-SubCell"/>
</dbReference>
<evidence type="ECO:0000256" key="3">
    <source>
        <dbReference type="ARBA" id="ARBA00022692"/>
    </source>
</evidence>
<evidence type="ECO:0008006" key="11">
    <source>
        <dbReference type="Google" id="ProtNLM"/>
    </source>
</evidence>
<keyword evidence="5 8" id="KW-0472">Membrane</keyword>
<keyword evidence="2" id="KW-1003">Cell membrane</keyword>
<evidence type="ECO:0000256" key="1">
    <source>
        <dbReference type="ARBA" id="ARBA00004651"/>
    </source>
</evidence>
<evidence type="ECO:0000256" key="5">
    <source>
        <dbReference type="ARBA" id="ARBA00023136"/>
    </source>
</evidence>
<dbReference type="InterPro" id="IPR052192">
    <property type="entry name" value="Insect_Ionotropic_Sensory_Rcpt"/>
</dbReference>
<comment type="caution">
    <text evidence="9">The sequence shown here is derived from an EMBL/GenBank/DDBJ whole genome shotgun (WGS) entry which is preliminary data.</text>
</comment>